<feature type="transmembrane region" description="Helical" evidence="6">
    <location>
        <begin position="78"/>
        <end position="99"/>
    </location>
</feature>
<feature type="transmembrane region" description="Helical" evidence="6">
    <location>
        <begin position="39"/>
        <end position="66"/>
    </location>
</feature>
<feature type="transmembrane region" description="Helical" evidence="6">
    <location>
        <begin position="277"/>
        <end position="298"/>
    </location>
</feature>
<dbReference type="Proteomes" id="UP000183832">
    <property type="component" value="Unassembled WGS sequence"/>
</dbReference>
<dbReference type="Gene3D" id="1.20.1250.20">
    <property type="entry name" value="MFS general substrate transporter like domains"/>
    <property type="match status" value="2"/>
</dbReference>
<evidence type="ECO:0000256" key="4">
    <source>
        <dbReference type="ARBA" id="ARBA00022989"/>
    </source>
</evidence>
<feature type="transmembrane region" description="Helical" evidence="6">
    <location>
        <begin position="349"/>
        <end position="370"/>
    </location>
</feature>
<reference evidence="8 9" key="1">
    <citation type="submission" date="2015-04" db="EMBL/GenBank/DDBJ databases">
        <authorList>
            <person name="Syromyatnikov M.Y."/>
            <person name="Popov V.N."/>
        </authorList>
    </citation>
    <scope>NUCLEOTIDE SEQUENCE [LARGE SCALE GENOMIC DNA]</scope>
</reference>
<dbReference type="InterPro" id="IPR011701">
    <property type="entry name" value="MFS"/>
</dbReference>
<dbReference type="AlphaFoldDB" id="A0A1J1I2P6"/>
<sequence>MVFSVDEILEKSKEKSIEDVDGVDFNKALKKTKFGKFHYSLIIISGIFMASVFFETMGITYVLPIAECDLDITSKQQYGIISGVWFAGIILTSHVWGFLSDTFGRKKILIVASLSAFCASVLSSLAMNFWQIYFGIVKFNFCLSWRIFGIKKSITIDDVCVCHFCSWLFNFTGNGLVGDKSKLDSQHSAYKCYIQTMAIIFDVLWASKFDLQHLDGNAEKTLRIMKKIYYSNTGKRDYPVYKIKPNEEFGSAYERKNVFKMMLEQTVTLFSDYPRSIILISLIQFGIYFVCNGMLLFFPDILHQTATYLENPLDDSIKLCNIVESAIEVKKNPTELNDKICIDKLDISAYYYALILESCYFVGFLLMSLLVNYVGRLVLFSVVFFSTGISGVLIAYVDGPLIGTYLFIWLLFCGVNNTLLNTVTYDLFPTNLRSLAMSLSLMFGRLAALIGGNVAGYLLESFCSEMFVLSGAVLILSGILTFFIPNMIRKK</sequence>
<evidence type="ECO:0000313" key="9">
    <source>
        <dbReference type="Proteomes" id="UP000183832"/>
    </source>
</evidence>
<feature type="transmembrane region" description="Helical" evidence="6">
    <location>
        <begin position="377"/>
        <end position="396"/>
    </location>
</feature>
<evidence type="ECO:0000256" key="3">
    <source>
        <dbReference type="ARBA" id="ARBA00022692"/>
    </source>
</evidence>
<accession>A0A1J1I2P6</accession>
<name>A0A1J1I2P6_9DIPT</name>
<evidence type="ECO:0000256" key="5">
    <source>
        <dbReference type="ARBA" id="ARBA00023136"/>
    </source>
</evidence>
<dbReference type="SUPFAM" id="SSF103473">
    <property type="entry name" value="MFS general substrate transporter"/>
    <property type="match status" value="1"/>
</dbReference>
<evidence type="ECO:0000313" key="8">
    <source>
        <dbReference type="EMBL" id="CRK94623.1"/>
    </source>
</evidence>
<evidence type="ECO:0000259" key="7">
    <source>
        <dbReference type="PROSITE" id="PS50850"/>
    </source>
</evidence>
<dbReference type="STRING" id="568069.A0A1J1I2P6"/>
<keyword evidence="3 6" id="KW-0812">Transmembrane</keyword>
<dbReference type="InterPro" id="IPR036259">
    <property type="entry name" value="MFS_trans_sf"/>
</dbReference>
<keyword evidence="5 6" id="KW-0472">Membrane</keyword>
<keyword evidence="2" id="KW-0813">Transport</keyword>
<dbReference type="GO" id="GO:0016020">
    <property type="term" value="C:membrane"/>
    <property type="evidence" value="ECO:0007669"/>
    <property type="project" value="UniProtKB-SubCell"/>
</dbReference>
<gene>
    <name evidence="8" type="ORF">CLUMA_CG008123</name>
</gene>
<dbReference type="PROSITE" id="PS50850">
    <property type="entry name" value="MFS"/>
    <property type="match status" value="1"/>
</dbReference>
<feature type="transmembrane region" description="Helical" evidence="6">
    <location>
        <begin position="435"/>
        <end position="455"/>
    </location>
</feature>
<protein>
    <submittedName>
        <fullName evidence="8">CLUMA_CG008123, isoform A</fullName>
    </submittedName>
</protein>
<evidence type="ECO:0000256" key="2">
    <source>
        <dbReference type="ARBA" id="ARBA00022448"/>
    </source>
</evidence>
<comment type="subcellular location">
    <subcellularLocation>
        <location evidence="1">Membrane</location>
        <topology evidence="1">Multi-pass membrane protein</topology>
    </subcellularLocation>
</comment>
<evidence type="ECO:0000256" key="6">
    <source>
        <dbReference type="SAM" id="Phobius"/>
    </source>
</evidence>
<dbReference type="PANTHER" id="PTHR23511">
    <property type="entry name" value="SYNAPTIC VESICLE GLYCOPROTEIN 2"/>
    <property type="match status" value="1"/>
</dbReference>
<dbReference type="Pfam" id="PF07690">
    <property type="entry name" value="MFS_1"/>
    <property type="match status" value="1"/>
</dbReference>
<feature type="transmembrane region" description="Helical" evidence="6">
    <location>
        <begin position="108"/>
        <end position="126"/>
    </location>
</feature>
<dbReference type="OrthoDB" id="10262656at2759"/>
<dbReference type="InterPro" id="IPR020846">
    <property type="entry name" value="MFS_dom"/>
</dbReference>
<feature type="transmembrane region" description="Helical" evidence="6">
    <location>
        <begin position="402"/>
        <end position="423"/>
    </location>
</feature>
<evidence type="ECO:0000256" key="1">
    <source>
        <dbReference type="ARBA" id="ARBA00004141"/>
    </source>
</evidence>
<organism evidence="8 9">
    <name type="scientific">Clunio marinus</name>
    <dbReference type="NCBI Taxonomy" id="568069"/>
    <lineage>
        <taxon>Eukaryota</taxon>
        <taxon>Metazoa</taxon>
        <taxon>Ecdysozoa</taxon>
        <taxon>Arthropoda</taxon>
        <taxon>Hexapoda</taxon>
        <taxon>Insecta</taxon>
        <taxon>Pterygota</taxon>
        <taxon>Neoptera</taxon>
        <taxon>Endopterygota</taxon>
        <taxon>Diptera</taxon>
        <taxon>Nematocera</taxon>
        <taxon>Chironomoidea</taxon>
        <taxon>Chironomidae</taxon>
        <taxon>Clunio</taxon>
    </lineage>
</organism>
<keyword evidence="4 6" id="KW-1133">Transmembrane helix</keyword>
<keyword evidence="9" id="KW-1185">Reference proteome</keyword>
<proteinExistence type="predicted"/>
<dbReference type="GO" id="GO:0022857">
    <property type="term" value="F:transmembrane transporter activity"/>
    <property type="evidence" value="ECO:0007669"/>
    <property type="project" value="InterPro"/>
</dbReference>
<feature type="domain" description="Major facilitator superfamily (MFS) profile" evidence="7">
    <location>
        <begin position="39"/>
        <end position="489"/>
    </location>
</feature>
<feature type="transmembrane region" description="Helical" evidence="6">
    <location>
        <begin position="467"/>
        <end position="488"/>
    </location>
</feature>
<dbReference type="EMBL" id="CVRI01000039">
    <property type="protein sequence ID" value="CRK94623.1"/>
    <property type="molecule type" value="Genomic_DNA"/>
</dbReference>
<dbReference type="PANTHER" id="PTHR23511:SF37">
    <property type="entry name" value="MAJOR FACILITATOR SUPERFAMILY (MFS) PROFILE DOMAIN-CONTAINING PROTEIN-RELATED"/>
    <property type="match status" value="1"/>
</dbReference>